<dbReference type="AlphaFoldDB" id="A0A0G3BCZ9"/>
<sequence length="340" mass="35719">MTPRAYQLTPGQGLASLEATTRPRSALEPHQVRVAVRSVSLNYREILICRGDYPAPPDRPVVPCSDGAGTVVEVGPAAASAWAVGDPVVGSFFPHWHDGEPTPEAIAVTAGCNVDGWLAEEVVVDHRALVRIPAGVSHTTAACAPCAGVTAWVALFETARLQAGATVLIQGTGGVAMWAARLAAASGIKAVLISSDAAKAATLQTPGGVTLNYLERPDWSEEVLRSTGGRGVDLVLELGGNATIRESLRALAFRGQVAVIGGLGGWTYDSMEYLQLITKMATLHGLYVGSARSLAELLTFVQQHQLQPHVAARFAWDDAPAAFRLLEAGRHVGKIVIDVA</sequence>
<dbReference type="EMBL" id="CP011371">
    <property type="protein sequence ID" value="AKJ27217.1"/>
    <property type="molecule type" value="Genomic_DNA"/>
</dbReference>
<dbReference type="Gene3D" id="3.90.180.10">
    <property type="entry name" value="Medium-chain alcohol dehydrogenases, catalytic domain"/>
    <property type="match status" value="1"/>
</dbReference>
<dbReference type="KEGG" id="pbh:AAW51_0526"/>
<organism evidence="2 3">
    <name type="scientific">Caldimonas brevitalea</name>
    <dbReference type="NCBI Taxonomy" id="413882"/>
    <lineage>
        <taxon>Bacteria</taxon>
        <taxon>Pseudomonadati</taxon>
        <taxon>Pseudomonadota</taxon>
        <taxon>Betaproteobacteria</taxon>
        <taxon>Burkholderiales</taxon>
        <taxon>Sphaerotilaceae</taxon>
        <taxon>Caldimonas</taxon>
    </lineage>
</organism>
<dbReference type="InterPro" id="IPR013154">
    <property type="entry name" value="ADH-like_N"/>
</dbReference>
<dbReference type="InterPro" id="IPR036291">
    <property type="entry name" value="NAD(P)-bd_dom_sf"/>
</dbReference>
<dbReference type="PANTHER" id="PTHR45033">
    <property type="match status" value="1"/>
</dbReference>
<dbReference type="InterPro" id="IPR052711">
    <property type="entry name" value="Zinc_ADH-like"/>
</dbReference>
<dbReference type="STRING" id="413882.AAW51_0526"/>
<dbReference type="InterPro" id="IPR020843">
    <property type="entry name" value="ER"/>
</dbReference>
<dbReference type="Gene3D" id="3.40.50.720">
    <property type="entry name" value="NAD(P)-binding Rossmann-like Domain"/>
    <property type="match status" value="1"/>
</dbReference>
<protein>
    <submittedName>
        <fullName evidence="2">Alcohol dehydrogenase</fullName>
    </submittedName>
</protein>
<accession>A0A0G3BCZ9</accession>
<dbReference type="SMART" id="SM00829">
    <property type="entry name" value="PKS_ER"/>
    <property type="match status" value="1"/>
</dbReference>
<gene>
    <name evidence="2" type="ORF">AAW51_0526</name>
</gene>
<keyword evidence="3" id="KW-1185">Reference proteome</keyword>
<feature type="domain" description="Enoyl reductase (ER)" evidence="1">
    <location>
        <begin position="13"/>
        <end position="337"/>
    </location>
</feature>
<dbReference type="Proteomes" id="UP000035352">
    <property type="component" value="Chromosome"/>
</dbReference>
<evidence type="ECO:0000313" key="3">
    <source>
        <dbReference type="Proteomes" id="UP000035352"/>
    </source>
</evidence>
<dbReference type="PANTHER" id="PTHR45033:SF2">
    <property type="entry name" value="ZINC-TYPE ALCOHOL DEHYDROGENASE-LIKE PROTEIN C1773.06C"/>
    <property type="match status" value="1"/>
</dbReference>
<dbReference type="InterPro" id="IPR011032">
    <property type="entry name" value="GroES-like_sf"/>
</dbReference>
<dbReference type="CDD" id="cd08276">
    <property type="entry name" value="MDR7"/>
    <property type="match status" value="1"/>
</dbReference>
<name>A0A0G3BCZ9_9BURK</name>
<dbReference type="Pfam" id="PF08240">
    <property type="entry name" value="ADH_N"/>
    <property type="match status" value="1"/>
</dbReference>
<dbReference type="SUPFAM" id="SSF50129">
    <property type="entry name" value="GroES-like"/>
    <property type="match status" value="1"/>
</dbReference>
<dbReference type="RefSeq" id="WP_047193370.1">
    <property type="nucleotide sequence ID" value="NZ_CP011371.1"/>
</dbReference>
<evidence type="ECO:0000313" key="2">
    <source>
        <dbReference type="EMBL" id="AKJ27217.1"/>
    </source>
</evidence>
<reference evidence="2 3" key="1">
    <citation type="submission" date="2015-05" db="EMBL/GenBank/DDBJ databases">
        <authorList>
            <person name="Tang B."/>
            <person name="Yu Y."/>
        </authorList>
    </citation>
    <scope>NUCLEOTIDE SEQUENCE [LARGE SCALE GENOMIC DNA]</scope>
    <source>
        <strain evidence="2 3">DSM 7029</strain>
    </source>
</reference>
<evidence type="ECO:0000259" key="1">
    <source>
        <dbReference type="SMART" id="SM00829"/>
    </source>
</evidence>
<dbReference type="GO" id="GO:0016491">
    <property type="term" value="F:oxidoreductase activity"/>
    <property type="evidence" value="ECO:0007669"/>
    <property type="project" value="InterPro"/>
</dbReference>
<dbReference type="SUPFAM" id="SSF51735">
    <property type="entry name" value="NAD(P)-binding Rossmann-fold domains"/>
    <property type="match status" value="1"/>
</dbReference>
<proteinExistence type="predicted"/>
<dbReference type="Pfam" id="PF13602">
    <property type="entry name" value="ADH_zinc_N_2"/>
    <property type="match status" value="1"/>
</dbReference>